<feature type="region of interest" description="Disordered" evidence="1">
    <location>
        <begin position="87"/>
        <end position="118"/>
    </location>
</feature>
<sequence>MSGMWGADVTELRRLAQSLRSASDQLVSTTSEVSGLVEAAGRWQGGDADQFRGEWTGSSVALLRGVSQTLAEASQAVLRNADQQYLTSTEGGTIPSPGVPGPGVPTGPGGGPLGGGTPLDGSIWDVGATAWGAVSLGLAGWKSWKVGQSLTAFLQASRLADLSDAAASASVFARGMVLDDAMGLLGGLGTAGRLAGGVGGLFGVIGGVNQMFNTEYDGVRGGVDRVMGGLSVVGGAGTMLMMAGMLTNPVGIGIVVGAGVVAGAWALGNLVVDNWDAISGFATNPGPYLADGWNNVTDFAGDAVDTIGDVASDVGDAIGDGLSAAGDFVGGLFS</sequence>
<protein>
    <recommendedName>
        <fullName evidence="5">WXG100 family type VII secretion target</fullName>
    </recommendedName>
</protein>
<reference evidence="3 4" key="1">
    <citation type="submission" date="2019-06" db="EMBL/GenBank/DDBJ databases">
        <title>Whole genome shotgun sequence of Cellulosimicrobium cellulans NBRC 15516.</title>
        <authorList>
            <person name="Hosoyama A."/>
            <person name="Uohara A."/>
            <person name="Ohji S."/>
            <person name="Ichikawa N."/>
        </authorList>
    </citation>
    <scope>NUCLEOTIDE SEQUENCE [LARGE SCALE GENOMIC DNA]</scope>
    <source>
        <strain evidence="3 4">NBRC 15516</strain>
    </source>
</reference>
<keyword evidence="2" id="KW-0812">Transmembrane</keyword>
<accession>A0A4Y4E401</accession>
<dbReference type="Proteomes" id="UP000316659">
    <property type="component" value="Unassembled WGS sequence"/>
</dbReference>
<keyword evidence="2" id="KW-0472">Membrane</keyword>
<dbReference type="EMBL" id="BJNZ01000013">
    <property type="protein sequence ID" value="GED10278.1"/>
    <property type="molecule type" value="Genomic_DNA"/>
</dbReference>
<proteinExistence type="predicted"/>
<organism evidence="3 4">
    <name type="scientific">Cellulosimicrobium cellulans</name>
    <name type="common">Arthrobacter luteus</name>
    <dbReference type="NCBI Taxonomy" id="1710"/>
    <lineage>
        <taxon>Bacteria</taxon>
        <taxon>Bacillati</taxon>
        <taxon>Actinomycetota</taxon>
        <taxon>Actinomycetes</taxon>
        <taxon>Micrococcales</taxon>
        <taxon>Promicromonosporaceae</taxon>
        <taxon>Cellulosimicrobium</taxon>
    </lineage>
</organism>
<evidence type="ECO:0000256" key="2">
    <source>
        <dbReference type="SAM" id="Phobius"/>
    </source>
</evidence>
<dbReference type="InterPro" id="IPR029013">
    <property type="entry name" value="HP0062-like_sf"/>
</dbReference>
<feature type="compositionally biased region" description="Gly residues" evidence="1">
    <location>
        <begin position="106"/>
        <end position="118"/>
    </location>
</feature>
<evidence type="ECO:0008006" key="5">
    <source>
        <dbReference type="Google" id="ProtNLM"/>
    </source>
</evidence>
<dbReference type="Gene3D" id="1.10.287.1060">
    <property type="entry name" value="ESAT-6-like"/>
    <property type="match status" value="1"/>
</dbReference>
<name>A0A4Y4E401_CELCE</name>
<evidence type="ECO:0000313" key="4">
    <source>
        <dbReference type="Proteomes" id="UP000316659"/>
    </source>
</evidence>
<dbReference type="RefSeq" id="WP_141389752.1">
    <property type="nucleotide sequence ID" value="NZ_BJNZ01000013.1"/>
</dbReference>
<gene>
    <name evidence="3" type="ORF">CCE02nite_22770</name>
</gene>
<evidence type="ECO:0000256" key="1">
    <source>
        <dbReference type="SAM" id="MobiDB-lite"/>
    </source>
</evidence>
<feature type="transmembrane region" description="Helical" evidence="2">
    <location>
        <begin position="226"/>
        <end position="246"/>
    </location>
</feature>
<feature type="transmembrane region" description="Helical" evidence="2">
    <location>
        <begin position="252"/>
        <end position="272"/>
    </location>
</feature>
<dbReference type="SUPFAM" id="SSF158414">
    <property type="entry name" value="HP0062-like"/>
    <property type="match status" value="1"/>
</dbReference>
<keyword evidence="2" id="KW-1133">Transmembrane helix</keyword>
<comment type="caution">
    <text evidence="3">The sequence shown here is derived from an EMBL/GenBank/DDBJ whole genome shotgun (WGS) entry which is preliminary data.</text>
</comment>
<evidence type="ECO:0000313" key="3">
    <source>
        <dbReference type="EMBL" id="GED10278.1"/>
    </source>
</evidence>
<dbReference type="AlphaFoldDB" id="A0A4Y4E401"/>